<organism evidence="2 3">
    <name type="scientific">Trypanosoma cruzi marinkellei</name>
    <dbReference type="NCBI Taxonomy" id="85056"/>
    <lineage>
        <taxon>Eukaryota</taxon>
        <taxon>Discoba</taxon>
        <taxon>Euglenozoa</taxon>
        <taxon>Kinetoplastea</taxon>
        <taxon>Metakinetoplastina</taxon>
        <taxon>Trypanosomatida</taxon>
        <taxon>Trypanosomatidae</taxon>
        <taxon>Trypanosoma</taxon>
        <taxon>Schizotrypanum</taxon>
    </lineage>
</organism>
<dbReference type="SUPFAM" id="SSF158682">
    <property type="entry name" value="TerB-like"/>
    <property type="match status" value="1"/>
</dbReference>
<evidence type="ECO:0000256" key="1">
    <source>
        <dbReference type="SAM" id="MobiDB-lite"/>
    </source>
</evidence>
<dbReference type="EMBL" id="AHKC01019729">
    <property type="protein sequence ID" value="EKF26871.1"/>
    <property type="molecule type" value="Genomic_DNA"/>
</dbReference>
<evidence type="ECO:0000313" key="3">
    <source>
        <dbReference type="Proteomes" id="UP000007350"/>
    </source>
</evidence>
<sequence length="234" mass="25728">MLRLSRGLCGLYMPVVGCIFLVDTLYGCKYSPHIGVCNLPYVYVKALLFCASGQDKWEPKRKYVHGLIEHLVPFNREQDSLTKLELMQFVDTVPPRAMKNHPTSTVLGSTQLPLTHATSTLQPSTSTSGTSLRSSGSTGSTGGPPSVTDNVTSFLSGALLPAALARVLLYDAVCACADDDEYDETERHRVSQVAAKLGIPQRVRDAIEKVVVQERLLAMRKRRLLRLTDTPPIR</sequence>
<protein>
    <submittedName>
        <fullName evidence="2">Uncharacterized protein</fullName>
    </submittedName>
</protein>
<dbReference type="Proteomes" id="UP000007350">
    <property type="component" value="Unassembled WGS sequence"/>
</dbReference>
<comment type="caution">
    <text evidence="2">The sequence shown here is derived from an EMBL/GenBank/DDBJ whole genome shotgun (WGS) entry which is preliminary data.</text>
</comment>
<accession>K2MWY0</accession>
<proteinExistence type="predicted"/>
<dbReference type="AlphaFoldDB" id="K2MWY0"/>
<keyword evidence="3" id="KW-1185">Reference proteome</keyword>
<reference evidence="2 3" key="1">
    <citation type="journal article" date="2012" name="BMC Genomics">
        <title>Comparative genomic analysis of human infective Trypanosoma cruzi lineages with the bat-restricted subspecies T. cruzi marinkellei.</title>
        <authorList>
            <person name="Franzen O."/>
            <person name="Talavera-Lopez C."/>
            <person name="Ochaya S."/>
            <person name="Butler C.E."/>
            <person name="Messenger L.A."/>
            <person name="Lewis M.D."/>
            <person name="Llewellyn M.S."/>
            <person name="Marinkelle C.J."/>
            <person name="Tyler K.M."/>
            <person name="Miles M.A."/>
            <person name="Andersson B."/>
        </authorList>
    </citation>
    <scope>NUCLEOTIDE SEQUENCE [LARGE SCALE GENOMIC DNA]</scope>
    <source>
        <strain evidence="2 3">B7</strain>
    </source>
</reference>
<dbReference type="Gene3D" id="1.10.3680.10">
    <property type="entry name" value="TerB-like"/>
    <property type="match status" value="1"/>
</dbReference>
<dbReference type="InterPro" id="IPR029024">
    <property type="entry name" value="TerB-like"/>
</dbReference>
<feature type="compositionally biased region" description="Low complexity" evidence="1">
    <location>
        <begin position="123"/>
        <end position="145"/>
    </location>
</feature>
<name>K2MWY0_TRYCR</name>
<dbReference type="OrthoDB" id="266799at2759"/>
<feature type="region of interest" description="Disordered" evidence="1">
    <location>
        <begin position="118"/>
        <end position="145"/>
    </location>
</feature>
<evidence type="ECO:0000313" key="2">
    <source>
        <dbReference type="EMBL" id="EKF26871.1"/>
    </source>
</evidence>
<gene>
    <name evidence="2" type="ORF">MOQ_009421</name>
</gene>